<dbReference type="CDD" id="cd00338">
    <property type="entry name" value="Ser_Recombinase"/>
    <property type="match status" value="1"/>
</dbReference>
<feature type="domain" description="Resolvase/invertase-type recombinase catalytic" evidence="1">
    <location>
        <begin position="21"/>
        <end position="171"/>
    </location>
</feature>
<organism evidence="3 4">
    <name type="scientific">Xaviernesmea oryzae</name>
    <dbReference type="NCBI Taxonomy" id="464029"/>
    <lineage>
        <taxon>Bacteria</taxon>
        <taxon>Pseudomonadati</taxon>
        <taxon>Pseudomonadota</taxon>
        <taxon>Alphaproteobacteria</taxon>
        <taxon>Hyphomicrobiales</taxon>
        <taxon>Rhizobiaceae</taxon>
        <taxon>Rhizobium/Agrobacterium group</taxon>
        <taxon>Xaviernesmea</taxon>
    </lineage>
</organism>
<dbReference type="Pfam" id="PF07508">
    <property type="entry name" value="Recombinase"/>
    <property type="match status" value="1"/>
</dbReference>
<dbReference type="AlphaFoldDB" id="A0A1X7E2G3"/>
<proteinExistence type="predicted"/>
<protein>
    <submittedName>
        <fullName evidence="3">Site-specific DNA recombinase</fullName>
    </submittedName>
</protein>
<dbReference type="PROSITE" id="PS51737">
    <property type="entry name" value="RECOMBINASE_DNA_BIND"/>
    <property type="match status" value="1"/>
</dbReference>
<dbReference type="InterPro" id="IPR011109">
    <property type="entry name" value="DNA_bind_recombinase_dom"/>
</dbReference>
<sequence length="524" mass="59560">MANRETYDRELSSAQPARPVRAAEYVRMSTDHQKYSTENQADAIRQYAEARGIEIIRTYADAGKSGLKIEGRDALRQLIEDVQAGDTDFTIVLVYDVSRWGRFQDADESAYYEYICRRAGIAVQYCAEQFENDGSPVSTIVKGVKRAMAGEYSRELSTKVFAGQGRLIEKGFRQGGPAGFGLRRTLIDEHGAVKGVLQRGEHKSIQTDRVILTPGPVEEVNLVREVYRAFVHHGKTESQIAVDLNARGVLTDLGRLWTRGTVHQVLINEKYAGDNVWNRRSFKLKKKRVRNDPDMWIRAEGAFEPVVARELFEAARTIINARSFRLSDEEMLQSLRDLFRQKGLLSGIVIDECDGMPSSSAYSARFGSLLRAYRLVGFTPDRDYRYVETNRELRKLHPDVVREVLERLRATGSDALQDLQTDRVIVNQEFTLSVVIARCLQTSTGLLRWKLRFDTSLGPDITVVVRMDAGNRAPFDYYLFPRIDVFSEKLRLSEDNALHLDAYRFDDLELLYQIATPVPLPEAA</sequence>
<dbReference type="PANTHER" id="PTHR30461:SF23">
    <property type="entry name" value="DNA RECOMBINASE-RELATED"/>
    <property type="match status" value="1"/>
</dbReference>
<dbReference type="InterPro" id="IPR050639">
    <property type="entry name" value="SSR_resolvase"/>
</dbReference>
<evidence type="ECO:0000313" key="3">
    <source>
        <dbReference type="EMBL" id="SMF26183.1"/>
    </source>
</evidence>
<dbReference type="Gene3D" id="3.90.1750.20">
    <property type="entry name" value="Putative Large Serine Recombinase, Chain B, Domain 2"/>
    <property type="match status" value="1"/>
</dbReference>
<evidence type="ECO:0000259" key="1">
    <source>
        <dbReference type="PROSITE" id="PS51736"/>
    </source>
</evidence>
<dbReference type="Proteomes" id="UP000192903">
    <property type="component" value="Unassembled WGS sequence"/>
</dbReference>
<dbReference type="Gene3D" id="3.40.50.1390">
    <property type="entry name" value="Resolvase, N-terminal catalytic domain"/>
    <property type="match status" value="1"/>
</dbReference>
<dbReference type="InterPro" id="IPR038109">
    <property type="entry name" value="DNA_bind_recomb_sf"/>
</dbReference>
<dbReference type="SMART" id="SM00857">
    <property type="entry name" value="Resolvase"/>
    <property type="match status" value="1"/>
</dbReference>
<reference evidence="4" key="1">
    <citation type="submission" date="2017-04" db="EMBL/GenBank/DDBJ databases">
        <authorList>
            <person name="Varghese N."/>
            <person name="Submissions S."/>
        </authorList>
    </citation>
    <scope>NUCLEOTIDE SEQUENCE [LARGE SCALE GENOMIC DNA]</scope>
    <source>
        <strain evidence="4">B4P</strain>
    </source>
</reference>
<evidence type="ECO:0000313" key="4">
    <source>
        <dbReference type="Proteomes" id="UP000192903"/>
    </source>
</evidence>
<dbReference type="GO" id="GO:0000150">
    <property type="term" value="F:DNA strand exchange activity"/>
    <property type="evidence" value="ECO:0007669"/>
    <property type="project" value="InterPro"/>
</dbReference>
<feature type="domain" description="Recombinase" evidence="2">
    <location>
        <begin position="201"/>
        <end position="325"/>
    </location>
</feature>
<dbReference type="PANTHER" id="PTHR30461">
    <property type="entry name" value="DNA-INVERTASE FROM LAMBDOID PROPHAGE"/>
    <property type="match status" value="1"/>
</dbReference>
<dbReference type="Pfam" id="PF00239">
    <property type="entry name" value="Resolvase"/>
    <property type="match status" value="1"/>
</dbReference>
<keyword evidence="4" id="KW-1185">Reference proteome</keyword>
<evidence type="ECO:0000259" key="2">
    <source>
        <dbReference type="PROSITE" id="PS51737"/>
    </source>
</evidence>
<dbReference type="EMBL" id="FXAF01000005">
    <property type="protein sequence ID" value="SMF26183.1"/>
    <property type="molecule type" value="Genomic_DNA"/>
</dbReference>
<gene>
    <name evidence="3" type="ORF">SAMN02982989_3341</name>
</gene>
<dbReference type="GO" id="GO:0003677">
    <property type="term" value="F:DNA binding"/>
    <property type="evidence" value="ECO:0007669"/>
    <property type="project" value="InterPro"/>
</dbReference>
<dbReference type="SUPFAM" id="SSF53041">
    <property type="entry name" value="Resolvase-like"/>
    <property type="match status" value="1"/>
</dbReference>
<name>A0A1X7E2G3_9HYPH</name>
<dbReference type="RefSeq" id="WP_257714022.1">
    <property type="nucleotide sequence ID" value="NZ_FXAF01000005.1"/>
</dbReference>
<accession>A0A1X7E2G3</accession>
<dbReference type="PROSITE" id="PS51736">
    <property type="entry name" value="RECOMBINASES_3"/>
    <property type="match status" value="1"/>
</dbReference>
<dbReference type="InterPro" id="IPR006119">
    <property type="entry name" value="Resolv_N"/>
</dbReference>
<dbReference type="InterPro" id="IPR036162">
    <property type="entry name" value="Resolvase-like_N_sf"/>
</dbReference>
<dbReference type="FunFam" id="3.40.50.1390:FF:000008">
    <property type="entry name" value="DNA recombinase"/>
    <property type="match status" value="1"/>
</dbReference>
<dbReference type="STRING" id="464029.SAMN02982989_3341"/>